<dbReference type="EMBL" id="MHLL01000050">
    <property type="protein sequence ID" value="OGZ07881.1"/>
    <property type="molecule type" value="Genomic_DNA"/>
</dbReference>
<keyword evidence="1" id="KW-0472">Membrane</keyword>
<sequence length="89" mass="9462">MCCALVISFGRSKEKECAGKENMKKLLAAGSLFAAGFVVGVFYAGTTLHLDLQKEIPVGFLGLFYWPDIVTLVTILALVGGGLAALLRK</sequence>
<dbReference type="AlphaFoldDB" id="A0A1G2D4N5"/>
<feature type="transmembrane region" description="Helical" evidence="1">
    <location>
        <begin position="26"/>
        <end position="44"/>
    </location>
</feature>
<gene>
    <name evidence="2" type="ORF">A3D65_02895</name>
</gene>
<dbReference type="STRING" id="1798661.A3D65_02895"/>
<dbReference type="Proteomes" id="UP000177996">
    <property type="component" value="Unassembled WGS sequence"/>
</dbReference>
<evidence type="ECO:0000256" key="1">
    <source>
        <dbReference type="SAM" id="Phobius"/>
    </source>
</evidence>
<organism evidence="2 3">
    <name type="scientific">Candidatus Lloydbacteria bacterium RIFCSPHIGHO2_02_FULL_50_13</name>
    <dbReference type="NCBI Taxonomy" id="1798661"/>
    <lineage>
        <taxon>Bacteria</taxon>
        <taxon>Candidatus Lloydiibacteriota</taxon>
    </lineage>
</organism>
<proteinExistence type="predicted"/>
<name>A0A1G2D4N5_9BACT</name>
<evidence type="ECO:0000313" key="3">
    <source>
        <dbReference type="Proteomes" id="UP000177996"/>
    </source>
</evidence>
<protein>
    <submittedName>
        <fullName evidence="2">Uncharacterized protein</fullName>
    </submittedName>
</protein>
<accession>A0A1G2D4N5</accession>
<keyword evidence="1" id="KW-1133">Transmembrane helix</keyword>
<comment type="caution">
    <text evidence="2">The sequence shown here is derived from an EMBL/GenBank/DDBJ whole genome shotgun (WGS) entry which is preliminary data.</text>
</comment>
<keyword evidence="1" id="KW-0812">Transmembrane</keyword>
<feature type="transmembrane region" description="Helical" evidence="1">
    <location>
        <begin position="64"/>
        <end position="87"/>
    </location>
</feature>
<reference evidence="2 3" key="1">
    <citation type="journal article" date="2016" name="Nat. Commun.">
        <title>Thousands of microbial genomes shed light on interconnected biogeochemical processes in an aquifer system.</title>
        <authorList>
            <person name="Anantharaman K."/>
            <person name="Brown C.T."/>
            <person name="Hug L.A."/>
            <person name="Sharon I."/>
            <person name="Castelle C.J."/>
            <person name="Probst A.J."/>
            <person name="Thomas B.C."/>
            <person name="Singh A."/>
            <person name="Wilkins M.J."/>
            <person name="Karaoz U."/>
            <person name="Brodie E.L."/>
            <person name="Williams K.H."/>
            <person name="Hubbard S.S."/>
            <person name="Banfield J.F."/>
        </authorList>
    </citation>
    <scope>NUCLEOTIDE SEQUENCE [LARGE SCALE GENOMIC DNA]</scope>
</reference>
<evidence type="ECO:0000313" key="2">
    <source>
        <dbReference type="EMBL" id="OGZ07881.1"/>
    </source>
</evidence>